<dbReference type="InterPro" id="IPR036812">
    <property type="entry name" value="NAD(P)_OxRdtase_dom_sf"/>
</dbReference>
<reference evidence="5 6" key="1">
    <citation type="submission" date="2017-06" db="EMBL/GenBank/DDBJ databases">
        <title>Ant-infecting Ophiocordyceps genomes reveal a high diversity of potential behavioral manipulation genes and a possible major role for enterotoxins.</title>
        <authorList>
            <person name="De Bekker C."/>
            <person name="Evans H.C."/>
            <person name="Brachmann A."/>
            <person name="Hughes D.P."/>
        </authorList>
    </citation>
    <scope>NUCLEOTIDE SEQUENCE [LARGE SCALE GENOMIC DNA]</scope>
    <source>
        <strain evidence="5 6">1348a</strain>
    </source>
</reference>
<sequence length="189" mass="20385">MTQLPKSKTRSVGVSNFSIPHASSLPLLEAIIQDSGVVPAVNQIERHPRLPDSALVDFCSSKKIVVTAYSAFGNNSLGLPLLVEAPEIRAAADKLSKAHPSAAVTPAQLILAWSQQGGHAVIPKSVSPERIRQNFAHVELDADATAAIDELAKTPQRFNIPIQYDPKWNVDVFGDEKEKDAATKVVIHL</sequence>
<dbReference type="Gene3D" id="3.20.20.100">
    <property type="entry name" value="NADP-dependent oxidoreductase domain"/>
    <property type="match status" value="1"/>
</dbReference>
<dbReference type="AlphaFoldDB" id="A0A2C5Z253"/>
<comment type="caution">
    <text evidence="5">The sequence shown here is derived from an EMBL/GenBank/DDBJ whole genome shotgun (WGS) entry which is preliminary data.</text>
</comment>
<dbReference type="InterPro" id="IPR020471">
    <property type="entry name" value="AKR"/>
</dbReference>
<evidence type="ECO:0000259" key="4">
    <source>
        <dbReference type="Pfam" id="PF00248"/>
    </source>
</evidence>
<keyword evidence="3" id="KW-0560">Oxidoreductase</keyword>
<dbReference type="Pfam" id="PF00248">
    <property type="entry name" value="Aldo_ket_red"/>
    <property type="match status" value="1"/>
</dbReference>
<protein>
    <recommendedName>
        <fullName evidence="4">NADP-dependent oxidoreductase domain-containing protein</fullName>
    </recommendedName>
</protein>
<organism evidence="5 6">
    <name type="scientific">Ophiocordyceps australis</name>
    <dbReference type="NCBI Taxonomy" id="1399860"/>
    <lineage>
        <taxon>Eukaryota</taxon>
        <taxon>Fungi</taxon>
        <taxon>Dikarya</taxon>
        <taxon>Ascomycota</taxon>
        <taxon>Pezizomycotina</taxon>
        <taxon>Sordariomycetes</taxon>
        <taxon>Hypocreomycetidae</taxon>
        <taxon>Hypocreales</taxon>
        <taxon>Ophiocordycipitaceae</taxon>
        <taxon>Ophiocordyceps</taxon>
    </lineage>
</organism>
<dbReference type="InterPro" id="IPR023210">
    <property type="entry name" value="NADP_OxRdtase_dom"/>
</dbReference>
<feature type="domain" description="NADP-dependent oxidoreductase" evidence="4">
    <location>
        <begin position="8"/>
        <end position="152"/>
    </location>
</feature>
<evidence type="ECO:0000256" key="3">
    <source>
        <dbReference type="ARBA" id="ARBA00023002"/>
    </source>
</evidence>
<proteinExistence type="inferred from homology"/>
<dbReference type="PANTHER" id="PTHR43827:SF3">
    <property type="entry name" value="NADP-DEPENDENT OXIDOREDUCTASE DOMAIN-CONTAINING PROTEIN"/>
    <property type="match status" value="1"/>
</dbReference>
<keyword evidence="6" id="KW-1185">Reference proteome</keyword>
<dbReference type="Proteomes" id="UP000224854">
    <property type="component" value="Unassembled WGS sequence"/>
</dbReference>
<accession>A0A2C5Z253</accession>
<dbReference type="PANTHER" id="PTHR43827">
    <property type="entry name" value="2,5-DIKETO-D-GLUCONIC ACID REDUCTASE"/>
    <property type="match status" value="1"/>
</dbReference>
<dbReference type="OrthoDB" id="416253at2759"/>
<evidence type="ECO:0000313" key="5">
    <source>
        <dbReference type="EMBL" id="PHH73434.1"/>
    </source>
</evidence>
<name>A0A2C5Z253_9HYPO</name>
<keyword evidence="2" id="KW-0521">NADP</keyword>
<dbReference type="EMBL" id="NJEU01000505">
    <property type="protein sequence ID" value="PHH73434.1"/>
    <property type="molecule type" value="Genomic_DNA"/>
</dbReference>
<dbReference type="PRINTS" id="PR00069">
    <property type="entry name" value="ALDKETRDTASE"/>
</dbReference>
<evidence type="ECO:0000256" key="2">
    <source>
        <dbReference type="ARBA" id="ARBA00022857"/>
    </source>
</evidence>
<evidence type="ECO:0000313" key="6">
    <source>
        <dbReference type="Proteomes" id="UP000224854"/>
    </source>
</evidence>
<dbReference type="GO" id="GO:0016616">
    <property type="term" value="F:oxidoreductase activity, acting on the CH-OH group of donors, NAD or NADP as acceptor"/>
    <property type="evidence" value="ECO:0007669"/>
    <property type="project" value="UniProtKB-ARBA"/>
</dbReference>
<dbReference type="SUPFAM" id="SSF51430">
    <property type="entry name" value="NAD(P)-linked oxidoreductase"/>
    <property type="match status" value="1"/>
</dbReference>
<gene>
    <name evidence="5" type="ORF">CDD82_5480</name>
</gene>
<comment type="similarity">
    <text evidence="1">Belongs to the aldo/keto reductase family.</text>
</comment>
<evidence type="ECO:0000256" key="1">
    <source>
        <dbReference type="ARBA" id="ARBA00007905"/>
    </source>
</evidence>